<dbReference type="PANTHER" id="PTHR33361:SF2">
    <property type="entry name" value="DUF885 DOMAIN-CONTAINING PROTEIN"/>
    <property type="match status" value="1"/>
</dbReference>
<evidence type="ECO:0000313" key="3">
    <source>
        <dbReference type="Proteomes" id="UP001218638"/>
    </source>
</evidence>
<accession>A0AAF0CLY7</accession>
<dbReference type="InterPro" id="IPR010281">
    <property type="entry name" value="DUF885"/>
</dbReference>
<organism evidence="2 3">
    <name type="scientific">Synoicihabitans lomoniglobus</name>
    <dbReference type="NCBI Taxonomy" id="2909285"/>
    <lineage>
        <taxon>Bacteria</taxon>
        <taxon>Pseudomonadati</taxon>
        <taxon>Verrucomicrobiota</taxon>
        <taxon>Opitutia</taxon>
        <taxon>Opitutales</taxon>
        <taxon>Opitutaceae</taxon>
        <taxon>Synoicihabitans</taxon>
    </lineage>
</organism>
<evidence type="ECO:0000256" key="1">
    <source>
        <dbReference type="SAM" id="SignalP"/>
    </source>
</evidence>
<keyword evidence="1" id="KW-0732">Signal</keyword>
<dbReference type="RefSeq" id="WP_330929230.1">
    <property type="nucleotide sequence ID" value="NZ_CP119075.1"/>
</dbReference>
<name>A0AAF0CLY7_9BACT</name>
<proteinExistence type="predicted"/>
<sequence length="592" mass="65920">MRWVGLYARRPALLSFCLFCCAFATAAPDWVERSNAEAQDFVEVVGAFQPEALTMFGIEGFDTQVADLGPDAGNRFRAAVSKVRDDYQSRLNREENPFVREDLAILIASADDEIDQSLVQEQYLLPFTDAGRRIYSGVFGLLKPDAAPERRVLALERLNRYVGLAPNTTAITTLAQHRYTEAAATDPSRLAPFVDEVERMLANTPRFIAGIRQMFDAPDFDAAAVAPALDRMEEILTAYDAWVRETVLPQARTDYRLPAPVYAQALRGFGLDIPPETLIQRAQTSSAEIRQEMTALAVLIAEQNGWEDSNYRAVIARLKEEQLTADEVLPYYEDIIRQVEDIIRRERIVTLPDRAMSIRLGSEAENAAQPAPHMLPPPLTGGTGEERGTFVLTSGTPPAEGEESETFDDFTFAAGTWTLTAHEGRPGHELQFAAMVERGVSLARSFFAFNSVNVEGWALYAEAELKPYEPLEGQLIALQHRLLRASRAFLDPMLNLGLITRDEAARVLREDVGLSSAMVTQEVDRYTFRAPGQATSYFYGYQRLMALRTATEVTLGAKFDRMAFNDFIIGQGLLPPELLAAAVRNEFIPSQQ</sequence>
<gene>
    <name evidence="2" type="ORF">PXH66_13725</name>
</gene>
<feature type="chain" id="PRO_5042124856" evidence="1">
    <location>
        <begin position="27"/>
        <end position="592"/>
    </location>
</feature>
<reference evidence="2" key="1">
    <citation type="submission" date="2023-03" db="EMBL/GenBank/DDBJ databases">
        <title>Lomoglobus Profundus gen. nov., sp. nov., a novel member of the phylum Verrucomicrobia, isolated from deep-marine sediment of South China Sea.</title>
        <authorList>
            <person name="Ahmad T."/>
            <person name="Ishaq S.E."/>
            <person name="Wang F."/>
        </authorList>
    </citation>
    <scope>NUCLEOTIDE SEQUENCE</scope>
    <source>
        <strain evidence="2">LMO-M01</strain>
    </source>
</reference>
<dbReference type="AlphaFoldDB" id="A0AAF0CLY7"/>
<dbReference type="Proteomes" id="UP001218638">
    <property type="component" value="Chromosome"/>
</dbReference>
<feature type="signal peptide" evidence="1">
    <location>
        <begin position="1"/>
        <end position="26"/>
    </location>
</feature>
<keyword evidence="3" id="KW-1185">Reference proteome</keyword>
<protein>
    <submittedName>
        <fullName evidence="2">DUF885 domain-containing protein</fullName>
    </submittedName>
</protein>
<dbReference type="EMBL" id="CP119075">
    <property type="protein sequence ID" value="WED63393.1"/>
    <property type="molecule type" value="Genomic_DNA"/>
</dbReference>
<dbReference type="PANTHER" id="PTHR33361">
    <property type="entry name" value="GLR0591 PROTEIN"/>
    <property type="match status" value="1"/>
</dbReference>
<evidence type="ECO:0000313" key="2">
    <source>
        <dbReference type="EMBL" id="WED63393.1"/>
    </source>
</evidence>
<dbReference type="KEGG" id="slom:PXH66_13725"/>
<dbReference type="Pfam" id="PF05960">
    <property type="entry name" value="DUF885"/>
    <property type="match status" value="1"/>
</dbReference>